<dbReference type="Gene3D" id="2.60.40.10">
    <property type="entry name" value="Immunoglobulins"/>
    <property type="match status" value="1"/>
</dbReference>
<dbReference type="EMBL" id="JABBHF010000002">
    <property type="protein sequence ID" value="NMH86807.1"/>
    <property type="molecule type" value="Genomic_DNA"/>
</dbReference>
<evidence type="ECO:0000313" key="7">
    <source>
        <dbReference type="EMBL" id="NMH86807.1"/>
    </source>
</evidence>
<keyword evidence="5" id="KW-1015">Disulfide bond</keyword>
<dbReference type="InterPro" id="IPR013783">
    <property type="entry name" value="Ig-like_fold"/>
</dbReference>
<dbReference type="InterPro" id="IPR013780">
    <property type="entry name" value="Glyco_hydro_b"/>
</dbReference>
<comment type="similarity">
    <text evidence="1 5">Belongs to the glycosyl hydrolase 27 family.</text>
</comment>
<evidence type="ECO:0000259" key="6">
    <source>
        <dbReference type="Pfam" id="PF17801"/>
    </source>
</evidence>
<evidence type="ECO:0000256" key="3">
    <source>
        <dbReference type="ARBA" id="ARBA00022801"/>
    </source>
</evidence>
<accession>A0ABX1RTC2</accession>
<dbReference type="Proteomes" id="UP000746690">
    <property type="component" value="Unassembled WGS sequence"/>
</dbReference>
<dbReference type="RefSeq" id="WP_169670699.1">
    <property type="nucleotide sequence ID" value="NZ_JABBHF010000002.1"/>
</dbReference>
<dbReference type="InterPro" id="IPR041233">
    <property type="entry name" value="Melibiase_C"/>
</dbReference>
<comment type="catalytic activity">
    <reaction evidence="5">
        <text>Hydrolysis of terminal, non-reducing alpha-D-galactose residues in alpha-D-galactosides, including galactose oligosaccharides, galactomannans and galactolipids.</text>
        <dbReference type="EC" id="3.2.1.22"/>
    </reaction>
</comment>
<dbReference type="Pfam" id="PF16499">
    <property type="entry name" value="Melibiase_2"/>
    <property type="match status" value="2"/>
</dbReference>
<dbReference type="InterPro" id="IPR015919">
    <property type="entry name" value="Cadherin-like_sf"/>
</dbReference>
<dbReference type="InterPro" id="IPR017853">
    <property type="entry name" value="GH"/>
</dbReference>
<dbReference type="PANTHER" id="PTHR11452:SF75">
    <property type="entry name" value="ALPHA-GALACTOSIDASE MEL1"/>
    <property type="match status" value="1"/>
</dbReference>
<sequence>MPFSNISKSVLKLVSLLLIVSSCNSKIETKIYSPEKGEGKYILTPEVGDKPKIHGPSVFGVRPNAPFLYTVPATGRQPLVFSVENLPEGLKVNSKSGVISGTIKAEEQKDYDIVFVAKNNLGEEKKNFKIKVGETICLTPPLGWNSWNCWGEYVTQENVIASAKAMVDKGLKNYGWSYINMDDGWQSHRGGKHNAILADSIKFPNMASMCEDIHNMGLKVGIYSSPWITTYAGRVGGSSDREDGYWDITMDDRKLKPKRVNIRVAEHTFDTNDATQWAEWGIDYLKYDWNPNEPASTIRMAEALENSGRDIVYSISNTAPLEHAELFGEEVNCFRTYGDLKDRWDGKGSHKSIRDEWKAHRHWLENGFPGAPGHFPDPDMLVVGEVNTKSKNPIPSRLTADEQYSHISLWSLWAAPLLIGCPIERMDEFTVKLLTNSEVLDVNQDEKGIPGKSIIHNEDLEIVVKDMHNGTKAIGLFNLKEEEQVITLSWKDIGIEGVKNVRDLWRQKDIGNYKDSFSAVVQPHGVVLIRLNSI</sequence>
<dbReference type="SUPFAM" id="SSF49313">
    <property type="entry name" value="Cadherin-like"/>
    <property type="match status" value="1"/>
</dbReference>
<keyword evidence="2" id="KW-0732">Signal</keyword>
<keyword evidence="8" id="KW-1185">Reference proteome</keyword>
<keyword evidence="4 5" id="KW-0326">Glycosidase</keyword>
<dbReference type="Pfam" id="PF05345">
    <property type="entry name" value="He_PIG"/>
    <property type="match status" value="1"/>
</dbReference>
<dbReference type="PRINTS" id="PR00740">
    <property type="entry name" value="GLHYDRLASE27"/>
</dbReference>
<dbReference type="EC" id="3.2.1.22" evidence="5"/>
<evidence type="ECO:0000256" key="2">
    <source>
        <dbReference type="ARBA" id="ARBA00022729"/>
    </source>
</evidence>
<dbReference type="Pfam" id="PF17801">
    <property type="entry name" value="Melibiase_C"/>
    <property type="match status" value="1"/>
</dbReference>
<feature type="domain" description="Alpha galactosidase C-terminal" evidence="6">
    <location>
        <begin position="458"/>
        <end position="531"/>
    </location>
</feature>
<name>A0ABX1RTC2_9FLAO</name>
<organism evidence="7 8">
    <name type="scientific">Flavivirga algicola</name>
    <dbReference type="NCBI Taxonomy" id="2729136"/>
    <lineage>
        <taxon>Bacteria</taxon>
        <taxon>Pseudomonadati</taxon>
        <taxon>Bacteroidota</taxon>
        <taxon>Flavobacteriia</taxon>
        <taxon>Flavobacteriales</taxon>
        <taxon>Flavobacteriaceae</taxon>
        <taxon>Flavivirga</taxon>
    </lineage>
</organism>
<dbReference type="SUPFAM" id="SSF51445">
    <property type="entry name" value="(Trans)glycosidases"/>
    <property type="match status" value="1"/>
</dbReference>
<evidence type="ECO:0000313" key="8">
    <source>
        <dbReference type="Proteomes" id="UP000746690"/>
    </source>
</evidence>
<comment type="caution">
    <text evidence="7">The sequence shown here is derived from an EMBL/GenBank/DDBJ whole genome shotgun (WGS) entry which is preliminary data.</text>
</comment>
<dbReference type="PANTHER" id="PTHR11452">
    <property type="entry name" value="ALPHA-GALACTOSIDASE/ALPHA-N-ACETYLGALACTOSAMINIDASE"/>
    <property type="match status" value="1"/>
</dbReference>
<keyword evidence="3 5" id="KW-0378">Hydrolase</keyword>
<evidence type="ECO:0000256" key="5">
    <source>
        <dbReference type="RuleBase" id="RU361168"/>
    </source>
</evidence>
<dbReference type="InterPro" id="IPR002241">
    <property type="entry name" value="Glyco_hydro_27"/>
</dbReference>
<dbReference type="SUPFAM" id="SSF51011">
    <property type="entry name" value="Glycosyl hydrolase domain"/>
    <property type="match status" value="1"/>
</dbReference>
<dbReference type="InterPro" id="IPR013785">
    <property type="entry name" value="Aldolase_TIM"/>
</dbReference>
<gene>
    <name evidence="7" type="ORF">HHX25_04780</name>
</gene>
<protein>
    <recommendedName>
        <fullName evidence="5">Alpha-galactosidase</fullName>
        <ecNumber evidence="5">3.2.1.22</ecNumber>
    </recommendedName>
    <alternativeName>
        <fullName evidence="5">Melibiase</fullName>
    </alternativeName>
</protein>
<evidence type="ECO:0000256" key="4">
    <source>
        <dbReference type="ARBA" id="ARBA00023295"/>
    </source>
</evidence>
<proteinExistence type="inferred from homology"/>
<dbReference type="Gene3D" id="2.60.40.1180">
    <property type="entry name" value="Golgi alpha-mannosidase II"/>
    <property type="match status" value="1"/>
</dbReference>
<dbReference type="Gene3D" id="3.20.20.70">
    <property type="entry name" value="Aldolase class I"/>
    <property type="match status" value="1"/>
</dbReference>
<reference evidence="7 8" key="1">
    <citation type="submission" date="2020-04" db="EMBL/GenBank/DDBJ databases">
        <title>A Flavivirga sp. nov.</title>
        <authorList>
            <person name="Sun X."/>
        </authorList>
    </citation>
    <scope>NUCLEOTIDE SEQUENCE [LARGE SCALE GENOMIC DNA]</scope>
    <source>
        <strain evidence="7 8">Y03</strain>
    </source>
</reference>
<dbReference type="CDD" id="cd14792">
    <property type="entry name" value="GH27"/>
    <property type="match status" value="1"/>
</dbReference>
<evidence type="ECO:0000256" key="1">
    <source>
        <dbReference type="ARBA" id="ARBA00009743"/>
    </source>
</evidence>